<reference evidence="16" key="2">
    <citation type="submission" date="2016-08" db="EMBL/GenBank/DDBJ databases">
        <authorList>
            <person name="Seilhamer J.J."/>
        </authorList>
    </citation>
    <scope>NUCLEOTIDE SEQUENCE [LARGE SCALE GENOMIC DNA]</scope>
    <source>
        <strain evidence="16">SA1</strain>
        <plasmid evidence="16">pSA3</plasmid>
    </source>
</reference>
<keyword evidence="8 12" id="KW-0798">TonB box</keyword>
<evidence type="ECO:0000256" key="6">
    <source>
        <dbReference type="ARBA" id="ARBA00023004"/>
    </source>
</evidence>
<dbReference type="SUPFAM" id="SSF56935">
    <property type="entry name" value="Porins"/>
    <property type="match status" value="1"/>
</dbReference>
<evidence type="ECO:0000256" key="12">
    <source>
        <dbReference type="RuleBase" id="RU003357"/>
    </source>
</evidence>
<evidence type="ECO:0000256" key="8">
    <source>
        <dbReference type="ARBA" id="ARBA00023077"/>
    </source>
</evidence>
<evidence type="ECO:0000256" key="5">
    <source>
        <dbReference type="ARBA" id="ARBA00022692"/>
    </source>
</evidence>
<evidence type="ECO:0000256" key="9">
    <source>
        <dbReference type="ARBA" id="ARBA00023136"/>
    </source>
</evidence>
<reference evidence="17 18" key="1">
    <citation type="submission" date="2014-03" db="EMBL/GenBank/DDBJ databases">
        <title>Whole genome sequence of Novosphingobium resinovorum KF1.</title>
        <authorList>
            <person name="Gan H.M."/>
            <person name="Gan H.Y."/>
            <person name="Chew T.H."/>
            <person name="Savka M.A."/>
        </authorList>
    </citation>
    <scope>NUCLEOTIDE SEQUENCE [LARGE SCALE GENOMIC DNA]</scope>
    <source>
        <strain evidence="17 18">KF1</strain>
    </source>
</reference>
<dbReference type="InterPro" id="IPR000531">
    <property type="entry name" value="Beta-barrel_TonB"/>
</dbReference>
<evidence type="ECO:0000313" key="16">
    <source>
        <dbReference type="EMBL" id="AOR81057.1"/>
    </source>
</evidence>
<dbReference type="GO" id="GO:0009279">
    <property type="term" value="C:cell outer membrane"/>
    <property type="evidence" value="ECO:0007669"/>
    <property type="project" value="UniProtKB-SubCell"/>
</dbReference>
<evidence type="ECO:0000256" key="7">
    <source>
        <dbReference type="ARBA" id="ARBA00023065"/>
    </source>
</evidence>
<dbReference type="InterPro" id="IPR036942">
    <property type="entry name" value="Beta-barrel_TonB_sf"/>
</dbReference>
<accession>A0A031J5L7</accession>
<gene>
    <name evidence="16" type="ORF">BES08_29640</name>
    <name evidence="17" type="ORF">BV97_05598</name>
</gene>
<geneLocation type="plasmid" evidence="16 19">
    <name>pSA3</name>
</geneLocation>
<comment type="subcellular location">
    <subcellularLocation>
        <location evidence="1 11">Cell outer membrane</location>
        <topology evidence="1 11">Multi-pass membrane protein</topology>
    </subcellularLocation>
</comment>
<dbReference type="Pfam" id="PF07715">
    <property type="entry name" value="Plug"/>
    <property type="match status" value="1"/>
</dbReference>
<evidence type="ECO:0000313" key="18">
    <source>
        <dbReference type="Proteomes" id="UP000024329"/>
    </source>
</evidence>
<feature type="domain" description="TonB-dependent receptor plug" evidence="15">
    <location>
        <begin position="50"/>
        <end position="164"/>
    </location>
</feature>
<evidence type="ECO:0000256" key="1">
    <source>
        <dbReference type="ARBA" id="ARBA00004571"/>
    </source>
</evidence>
<keyword evidence="10 11" id="KW-0998">Cell outer membrane</keyword>
<evidence type="ECO:0000256" key="13">
    <source>
        <dbReference type="SAM" id="SignalP"/>
    </source>
</evidence>
<organism evidence="17 18">
    <name type="scientific">Novosphingobium resinovorum</name>
    <dbReference type="NCBI Taxonomy" id="158500"/>
    <lineage>
        <taxon>Bacteria</taxon>
        <taxon>Pseudomonadati</taxon>
        <taxon>Pseudomonadota</taxon>
        <taxon>Alphaproteobacteria</taxon>
        <taxon>Sphingomonadales</taxon>
        <taxon>Sphingomonadaceae</taxon>
        <taxon>Novosphingobium</taxon>
    </lineage>
</organism>
<evidence type="ECO:0000259" key="14">
    <source>
        <dbReference type="Pfam" id="PF00593"/>
    </source>
</evidence>
<dbReference type="PATRIC" id="fig|158500.4.peg.5678"/>
<dbReference type="Proteomes" id="UP000024329">
    <property type="component" value="Unassembled WGS sequence"/>
</dbReference>
<evidence type="ECO:0000259" key="15">
    <source>
        <dbReference type="Pfam" id="PF07715"/>
    </source>
</evidence>
<dbReference type="KEGG" id="nre:BES08_29640"/>
<keyword evidence="13" id="KW-0732">Signal</keyword>
<evidence type="ECO:0000256" key="4">
    <source>
        <dbReference type="ARBA" id="ARBA00022496"/>
    </source>
</evidence>
<evidence type="ECO:0000256" key="10">
    <source>
        <dbReference type="ARBA" id="ARBA00023237"/>
    </source>
</evidence>
<dbReference type="RefSeq" id="WP_036530887.1">
    <property type="nucleotide sequence ID" value="NZ_CP017078.1"/>
</dbReference>
<evidence type="ECO:0000313" key="19">
    <source>
        <dbReference type="Proteomes" id="UP000094626"/>
    </source>
</evidence>
<feature type="chain" id="PRO_5014496799" evidence="13">
    <location>
        <begin position="28"/>
        <end position="812"/>
    </location>
</feature>
<dbReference type="OrthoDB" id="7177879at2"/>
<proteinExistence type="inferred from homology"/>
<keyword evidence="6" id="KW-0408">Iron</keyword>
<evidence type="ECO:0000256" key="11">
    <source>
        <dbReference type="PROSITE-ProRule" id="PRU01360"/>
    </source>
</evidence>
<reference evidence="19" key="3">
    <citation type="journal article" date="2017" name="J. Biotechnol.">
        <title>Complete genome sequence of Novosphingobium resinovorum SA1, a versatile xenobiotic-degrading bacterium capable of utilizing sulfanilic acid.</title>
        <authorList>
            <person name="Hegedus B."/>
            <person name="Kos P.B."/>
            <person name="Balint B."/>
            <person name="Maroti G."/>
            <person name="Gan H.M."/>
            <person name="Perei K."/>
            <person name="Rakhely G."/>
        </authorList>
    </citation>
    <scope>NUCLEOTIDE SEQUENCE [LARGE SCALE GENOMIC DNA]</scope>
    <source>
        <strain evidence="19">SA1</strain>
    </source>
</reference>
<protein>
    <submittedName>
        <fullName evidence="17">Outer membrane receptor protein</fullName>
    </submittedName>
    <submittedName>
        <fullName evidence="16">TonB-dependent receptor</fullName>
    </submittedName>
</protein>
<dbReference type="PANTHER" id="PTHR32552:SF81">
    <property type="entry name" value="TONB-DEPENDENT OUTER MEMBRANE RECEPTOR"/>
    <property type="match status" value="1"/>
</dbReference>
<dbReference type="eggNOG" id="COG4774">
    <property type="taxonomic scope" value="Bacteria"/>
</dbReference>
<feature type="signal peptide" evidence="13">
    <location>
        <begin position="1"/>
        <end position="27"/>
    </location>
</feature>
<dbReference type="PROSITE" id="PS52016">
    <property type="entry name" value="TONB_DEPENDENT_REC_3"/>
    <property type="match status" value="1"/>
</dbReference>
<dbReference type="EMBL" id="JFYZ01000079">
    <property type="protein sequence ID" value="EZP68577.1"/>
    <property type="molecule type" value="Genomic_DNA"/>
</dbReference>
<keyword evidence="2 11" id="KW-0813">Transport</keyword>
<dbReference type="GO" id="GO:0006826">
    <property type="term" value="P:iron ion transport"/>
    <property type="evidence" value="ECO:0007669"/>
    <property type="project" value="UniProtKB-KW"/>
</dbReference>
<keyword evidence="16" id="KW-0614">Plasmid</keyword>
<dbReference type="InterPro" id="IPR039426">
    <property type="entry name" value="TonB-dep_rcpt-like"/>
</dbReference>
<keyword evidence="3 11" id="KW-1134">Transmembrane beta strand</keyword>
<sequence>MKGMTSHFVALMAATALTAISAGTALAQSGTGGGDQSDIIVTARRVEERLQDVPISITVFNQQQLANRNVINGQDLAAFTPSLATDSRFGSQNAAFAIRGFVRANGTQPSVGVYFADVVAPRGAANSLPIGDGAGPGAFFDLQNVQVLKGPQGTLFGRNTTGGAIVLVPQKPTGEFGGYVEVSVGNYDLRRLQAVLNLPLGDSARLRIGGDRQTRDGYLKNGSGIGPGRFNDVDYTSLRASLVVDLTPDLENYLIGSYSRSDTNGDIQKLVRCGAFGLGPLGCLQLAQEDARGAGFFTAQNSMRDPRTLATTWQLIDTTTWRASDALTVKNIVSYAELRQLFRNPLFGTAFDASVLAPGFIAPGTIIDFASSRPIPGRNSSEQSTFTEELQLQGSAFANRLTYQGGAYLEVSDPLGLSGSQAPVLLSCADPDALVCANPLGQGATNYSSTRTRFRNVGLYGQATYSLSDRFKLTGGLRYTWDKVSNQTALISYLFPAGISQSGPIGSFCTNPDLQAPNCENDLRQKSSAPTWLIGLDYKPDNDVLLYAKYVRGYRTGGVNPTAPTGFGTFDAEKVDTYEAGIKTSFRGPVRGTFDVSAFYNGFANQQLELGLTAKPGRPVAPTGAIINAGQSRIYGAEAEISISPFAGFTADVSYAYLNTKILRVADIQTPASSPYNVTATVQTGDPLQFAPKNKVAVTGTYVLPLPDSIGKVSVGATYVHTDRQTVNYSIHTTAALGLDVGSIDPTDLLSLNLAWNEIAGKPVDLNLFMTNATNSKYYRGYAGLYTSAGFEVASIGEPRMYGARLKVRFGR</sequence>
<evidence type="ECO:0000256" key="3">
    <source>
        <dbReference type="ARBA" id="ARBA00022452"/>
    </source>
</evidence>
<evidence type="ECO:0000313" key="17">
    <source>
        <dbReference type="EMBL" id="EZP68577.1"/>
    </source>
</evidence>
<dbReference type="AlphaFoldDB" id="A0A031J5L7"/>
<keyword evidence="17" id="KW-0675">Receptor</keyword>
<dbReference type="Gene3D" id="2.40.170.20">
    <property type="entry name" value="TonB-dependent receptor, beta-barrel domain"/>
    <property type="match status" value="1"/>
</dbReference>
<dbReference type="Pfam" id="PF00593">
    <property type="entry name" value="TonB_dep_Rec_b-barrel"/>
    <property type="match status" value="1"/>
</dbReference>
<dbReference type="PANTHER" id="PTHR32552">
    <property type="entry name" value="FERRICHROME IRON RECEPTOR-RELATED"/>
    <property type="match status" value="1"/>
</dbReference>
<comment type="similarity">
    <text evidence="11 12">Belongs to the TonB-dependent receptor family.</text>
</comment>
<keyword evidence="5 11" id="KW-0812">Transmembrane</keyword>
<keyword evidence="7" id="KW-0406">Ion transport</keyword>
<keyword evidence="4" id="KW-0410">Iron transport</keyword>
<dbReference type="InterPro" id="IPR012910">
    <property type="entry name" value="Plug_dom"/>
</dbReference>
<dbReference type="EMBL" id="CP017078">
    <property type="protein sequence ID" value="AOR81057.1"/>
    <property type="molecule type" value="Genomic_DNA"/>
</dbReference>
<dbReference type="Proteomes" id="UP000094626">
    <property type="component" value="Plasmid pSA3"/>
</dbReference>
<name>A0A031J5L7_9SPHN</name>
<keyword evidence="19" id="KW-1185">Reference proteome</keyword>
<keyword evidence="9 11" id="KW-0472">Membrane</keyword>
<evidence type="ECO:0000256" key="2">
    <source>
        <dbReference type="ARBA" id="ARBA00022448"/>
    </source>
</evidence>
<feature type="domain" description="TonB-dependent receptor-like beta-barrel" evidence="14">
    <location>
        <begin position="296"/>
        <end position="772"/>
    </location>
</feature>